<dbReference type="EMBL" id="OMOD01000186">
    <property type="protein sequence ID" value="SPF48722.1"/>
    <property type="molecule type" value="Genomic_DNA"/>
</dbReference>
<dbReference type="Proteomes" id="UP000238701">
    <property type="component" value="Unassembled WGS sequence"/>
</dbReference>
<sequence>MGTEKKALAAAAGADANAPTRTHGEKFAVARRFPRFALDVRLQVRMFQEGEFRTCWGRSVELGQDGIGATLTGTLEPGEIVTLEIPLPLTPYPIKVRAIVRYCQGLRYGFEFLTMNEAQRDTIQRVCQYLATKT</sequence>
<dbReference type="Gene3D" id="2.40.10.220">
    <property type="entry name" value="predicted glycosyltransferase like domains"/>
    <property type="match status" value="1"/>
</dbReference>
<dbReference type="OrthoDB" id="129358at2"/>
<accession>A0A2U3L9Z7</accession>
<dbReference type="InterPro" id="IPR009875">
    <property type="entry name" value="PilZ_domain"/>
</dbReference>
<feature type="domain" description="PilZ" evidence="1">
    <location>
        <begin position="31"/>
        <end position="127"/>
    </location>
</feature>
<dbReference type="SUPFAM" id="SSF141371">
    <property type="entry name" value="PilZ domain-like"/>
    <property type="match status" value="1"/>
</dbReference>
<evidence type="ECO:0000313" key="3">
    <source>
        <dbReference type="Proteomes" id="UP000238701"/>
    </source>
</evidence>
<proteinExistence type="predicted"/>
<dbReference type="GO" id="GO:0035438">
    <property type="term" value="F:cyclic-di-GMP binding"/>
    <property type="evidence" value="ECO:0007669"/>
    <property type="project" value="InterPro"/>
</dbReference>
<organism evidence="2 3">
    <name type="scientific">Candidatus Sulfotelmatobacter kueseliae</name>
    <dbReference type="NCBI Taxonomy" id="2042962"/>
    <lineage>
        <taxon>Bacteria</taxon>
        <taxon>Pseudomonadati</taxon>
        <taxon>Acidobacteriota</taxon>
        <taxon>Terriglobia</taxon>
        <taxon>Terriglobales</taxon>
        <taxon>Candidatus Korobacteraceae</taxon>
        <taxon>Candidatus Sulfotelmatobacter</taxon>
    </lineage>
</organism>
<evidence type="ECO:0000313" key="2">
    <source>
        <dbReference type="EMBL" id="SPF48722.1"/>
    </source>
</evidence>
<protein>
    <recommendedName>
        <fullName evidence="1">PilZ domain-containing protein</fullName>
    </recommendedName>
</protein>
<reference evidence="3" key="1">
    <citation type="submission" date="2018-02" db="EMBL/GenBank/DDBJ databases">
        <authorList>
            <person name="Hausmann B."/>
        </authorList>
    </citation>
    <scope>NUCLEOTIDE SEQUENCE [LARGE SCALE GENOMIC DNA]</scope>
    <source>
        <strain evidence="3">Peat soil MAG SbA1</strain>
    </source>
</reference>
<evidence type="ECO:0000259" key="1">
    <source>
        <dbReference type="Pfam" id="PF07238"/>
    </source>
</evidence>
<name>A0A2U3L9Z7_9BACT</name>
<dbReference type="AlphaFoldDB" id="A0A2U3L9Z7"/>
<gene>
    <name evidence="2" type="ORF">SBA1_880008</name>
</gene>
<dbReference type="Pfam" id="PF07238">
    <property type="entry name" value="PilZ"/>
    <property type="match status" value="1"/>
</dbReference>